<dbReference type="EMBL" id="AOLN01000018">
    <property type="protein sequence ID" value="ELZ91412.1"/>
    <property type="molecule type" value="Genomic_DNA"/>
</dbReference>
<dbReference type="RefSeq" id="WP_008321165.1">
    <property type="nucleotide sequence ID" value="NZ_AOLN01000018.1"/>
</dbReference>
<dbReference type="PATRIC" id="fig|662479.7.peg.2812"/>
<protein>
    <submittedName>
        <fullName evidence="1">Uncharacterized protein</fullName>
    </submittedName>
</protein>
<sequence>MRSERGVSEVVSFVLVFALVTTSVGLVSTLGYATLSDLQSAEQADNGALAFEVLAADVDAIESGRAETQSADVGTSGGTFGVTPAETVTATVNGETWNASGTLFFRSTDTKLTYESGAVVRRSGDDGVILAPPDFTCRDDVAVVSLVSITSTSSSSISGDTVRVLTRRQSNDLLASTTDETVTVAPQGDTPDAWAQYFRDQNDWSYDTGTGEATCTAEHVIVRETTITVDFRV</sequence>
<name>M0I625_9EURY</name>
<dbReference type="Pfam" id="PF23960">
    <property type="entry name" value="DUF7289"/>
    <property type="match status" value="1"/>
</dbReference>
<reference evidence="1 2" key="1">
    <citation type="journal article" date="2014" name="PLoS Genet.">
        <title>Phylogenetically driven sequencing of extremely halophilic archaea reveals strategies for static and dynamic osmo-response.</title>
        <authorList>
            <person name="Becker E.A."/>
            <person name="Seitzer P.M."/>
            <person name="Tritt A."/>
            <person name="Larsen D."/>
            <person name="Krusor M."/>
            <person name="Yao A.I."/>
            <person name="Wu D."/>
            <person name="Madern D."/>
            <person name="Eisen J.A."/>
            <person name="Darling A.E."/>
            <person name="Facciotti M.T."/>
        </authorList>
    </citation>
    <scope>NUCLEOTIDE SEQUENCE [LARGE SCALE GENOMIC DNA]</scope>
    <source>
        <strain evidence="1 2">ATCC BAA-1512</strain>
    </source>
</reference>
<gene>
    <name evidence="1" type="ORF">C440_13899</name>
</gene>
<evidence type="ECO:0000313" key="2">
    <source>
        <dbReference type="Proteomes" id="UP000011550"/>
    </source>
</evidence>
<organism evidence="1 2">
    <name type="scientific">Haloferax mucosum ATCC BAA-1512</name>
    <dbReference type="NCBI Taxonomy" id="662479"/>
    <lineage>
        <taxon>Archaea</taxon>
        <taxon>Methanobacteriati</taxon>
        <taxon>Methanobacteriota</taxon>
        <taxon>Stenosarchaea group</taxon>
        <taxon>Halobacteria</taxon>
        <taxon>Halobacteriales</taxon>
        <taxon>Haloferacaceae</taxon>
        <taxon>Haloferax</taxon>
    </lineage>
</organism>
<comment type="caution">
    <text evidence="1">The sequence shown here is derived from an EMBL/GenBank/DDBJ whole genome shotgun (WGS) entry which is preliminary data.</text>
</comment>
<dbReference type="AlphaFoldDB" id="M0I625"/>
<dbReference type="OrthoDB" id="118051at2157"/>
<dbReference type="Proteomes" id="UP000011550">
    <property type="component" value="Unassembled WGS sequence"/>
</dbReference>
<keyword evidence="2" id="KW-1185">Reference proteome</keyword>
<accession>M0I625</accession>
<dbReference type="InterPro" id="IPR055713">
    <property type="entry name" value="DUF7289"/>
</dbReference>
<evidence type="ECO:0000313" key="1">
    <source>
        <dbReference type="EMBL" id="ELZ91412.1"/>
    </source>
</evidence>
<proteinExistence type="predicted"/>